<dbReference type="Pfam" id="PF13458">
    <property type="entry name" value="Peripla_BP_6"/>
    <property type="match status" value="1"/>
</dbReference>
<dbReference type="GO" id="GO:0006865">
    <property type="term" value="P:amino acid transport"/>
    <property type="evidence" value="ECO:0007669"/>
    <property type="project" value="UniProtKB-KW"/>
</dbReference>
<protein>
    <submittedName>
        <fullName evidence="6">ABC transporter permease</fullName>
    </submittedName>
</protein>
<dbReference type="AlphaFoldDB" id="A0A2R4WUQ9"/>
<dbReference type="PANTHER" id="PTHR30483:SF6">
    <property type="entry name" value="PERIPLASMIC BINDING PROTEIN OF ABC TRANSPORTER FOR NATURAL AMINO ACIDS"/>
    <property type="match status" value="1"/>
</dbReference>
<gene>
    <name evidence="6" type="ORF">DA075_30615</name>
</gene>
<keyword evidence="2 4" id="KW-0732">Signal</keyword>
<feature type="domain" description="Leucine-binding protein" evidence="5">
    <location>
        <begin position="29"/>
        <end position="366"/>
    </location>
</feature>
<dbReference type="OrthoDB" id="5794591at2"/>
<proteinExistence type="inferred from homology"/>
<organism evidence="6 7">
    <name type="scientific">Methylobacterium currus</name>
    <dbReference type="NCBI Taxonomy" id="2051553"/>
    <lineage>
        <taxon>Bacteria</taxon>
        <taxon>Pseudomonadati</taxon>
        <taxon>Pseudomonadota</taxon>
        <taxon>Alphaproteobacteria</taxon>
        <taxon>Hyphomicrobiales</taxon>
        <taxon>Methylobacteriaceae</taxon>
        <taxon>Methylobacterium</taxon>
    </lineage>
</organism>
<dbReference type="EMBL" id="CP028844">
    <property type="protein sequence ID" value="AWB25283.1"/>
    <property type="molecule type" value="Genomic_DNA"/>
</dbReference>
<dbReference type="Gene3D" id="3.40.50.2300">
    <property type="match status" value="2"/>
</dbReference>
<keyword evidence="7" id="KW-1185">Reference proteome</keyword>
<evidence type="ECO:0000256" key="3">
    <source>
        <dbReference type="ARBA" id="ARBA00022970"/>
    </source>
</evidence>
<evidence type="ECO:0000313" key="6">
    <source>
        <dbReference type="EMBL" id="AWB25283.1"/>
    </source>
</evidence>
<evidence type="ECO:0000256" key="2">
    <source>
        <dbReference type="ARBA" id="ARBA00022729"/>
    </source>
</evidence>
<feature type="chain" id="PRO_5015355252" evidence="4">
    <location>
        <begin position="24"/>
        <end position="409"/>
    </location>
</feature>
<comment type="similarity">
    <text evidence="1">Belongs to the leucine-binding protein family.</text>
</comment>
<evidence type="ECO:0000259" key="5">
    <source>
        <dbReference type="Pfam" id="PF13458"/>
    </source>
</evidence>
<dbReference type="InterPro" id="IPR051010">
    <property type="entry name" value="BCAA_transport"/>
</dbReference>
<evidence type="ECO:0000256" key="1">
    <source>
        <dbReference type="ARBA" id="ARBA00010062"/>
    </source>
</evidence>
<feature type="signal peptide" evidence="4">
    <location>
        <begin position="1"/>
        <end position="23"/>
    </location>
</feature>
<dbReference type="InterPro" id="IPR028081">
    <property type="entry name" value="Leu-bd"/>
</dbReference>
<keyword evidence="3" id="KW-0813">Transport</keyword>
<keyword evidence="3" id="KW-0029">Amino-acid transport</keyword>
<dbReference type="PANTHER" id="PTHR30483">
    <property type="entry name" value="LEUCINE-SPECIFIC-BINDING PROTEIN"/>
    <property type="match status" value="1"/>
</dbReference>
<dbReference type="KEGG" id="mee:DA075_30615"/>
<dbReference type="RefSeq" id="WP_099956952.1">
    <property type="nucleotide sequence ID" value="NZ_CP028844.1"/>
</dbReference>
<dbReference type="CDD" id="cd06327">
    <property type="entry name" value="PBP1_SBP-like"/>
    <property type="match status" value="1"/>
</dbReference>
<sequence>MKRIIASTLAGLLALAAPSPGRAEISDGSVKVVVLNDQSSAYSDTAGKGSAVAAQLAIDDAGGRAGGAPVMLLSADHQQKVDIGAGLARRMLDVDRADAFFDISNSAVSFAVQEVTRAARKVVVHVGSGNADLVGKACSPSAALWLYDTYALARGLARALYDDTHRSWFLLTADYAFGHAMQRDLTATLQQQGGKVAGAVRHPLGQADFSSFLVQAGGTDMQVLALLNAGADTTNAIKQAAEFGLIREGVKLAVPIFTLVNVKAIGNALAQGTTFLAGYYWDHDEPSRAFARRFAARHGKPPTHAQAAVYSAVRHYLKAVEATGSDDGVVVMDRMKAMPVEDFMTRGAVLRPDGRLERDMLLVEVKAPKDVRGEWDLMSVRATVRSADMLRPLAESECPLVVTSTVARP</sequence>
<dbReference type="Proteomes" id="UP000244755">
    <property type="component" value="Chromosome 2"/>
</dbReference>
<accession>A0A2R4WUQ9</accession>
<evidence type="ECO:0000313" key="7">
    <source>
        <dbReference type="Proteomes" id="UP000244755"/>
    </source>
</evidence>
<evidence type="ECO:0000256" key="4">
    <source>
        <dbReference type="SAM" id="SignalP"/>
    </source>
</evidence>
<dbReference type="InterPro" id="IPR028082">
    <property type="entry name" value="Peripla_BP_I"/>
</dbReference>
<dbReference type="SUPFAM" id="SSF53822">
    <property type="entry name" value="Periplasmic binding protein-like I"/>
    <property type="match status" value="1"/>
</dbReference>
<name>A0A2R4WUQ9_9HYPH</name>
<reference evidence="6 7" key="1">
    <citation type="submission" date="2018-04" db="EMBL/GenBank/DDBJ databases">
        <title>Methylobacterium sp. PR1016A genome.</title>
        <authorList>
            <person name="Park W."/>
        </authorList>
    </citation>
    <scope>NUCLEOTIDE SEQUENCE [LARGE SCALE GENOMIC DNA]</scope>
    <source>
        <strain evidence="6 7">PR1016A</strain>
    </source>
</reference>